<proteinExistence type="predicted"/>
<dbReference type="Proteomes" id="UP000034320">
    <property type="component" value="Unassembled WGS sequence"/>
</dbReference>
<dbReference type="EMBL" id="LCDD01000006">
    <property type="protein sequence ID" value="KKS47325.1"/>
    <property type="molecule type" value="Genomic_DNA"/>
</dbReference>
<name>A0A0G0ZF02_9BACT</name>
<evidence type="ECO:0000313" key="2">
    <source>
        <dbReference type="Proteomes" id="UP000034320"/>
    </source>
</evidence>
<dbReference type="AlphaFoldDB" id="A0A0G0ZF02"/>
<reference evidence="1 2" key="1">
    <citation type="journal article" date="2015" name="Nature">
        <title>rRNA introns, odd ribosomes, and small enigmatic genomes across a large radiation of phyla.</title>
        <authorList>
            <person name="Brown C.T."/>
            <person name="Hug L.A."/>
            <person name="Thomas B.C."/>
            <person name="Sharon I."/>
            <person name="Castelle C.J."/>
            <person name="Singh A."/>
            <person name="Wilkins M.J."/>
            <person name="Williams K.H."/>
            <person name="Banfield J.F."/>
        </authorList>
    </citation>
    <scope>NUCLEOTIDE SEQUENCE [LARGE SCALE GENOMIC DNA]</scope>
</reference>
<comment type="caution">
    <text evidence="1">The sequence shown here is derived from an EMBL/GenBank/DDBJ whole genome shotgun (WGS) entry which is preliminary data.</text>
</comment>
<gene>
    <name evidence="1" type="ORF">UV09_C0006G0034</name>
</gene>
<sequence length="202" mass="23163">MSELTPIPIESSSSERPNSIVEALATPQTARNFFEAKLKELARSRGYANTGEMEKAYNIDVILSENFAEIAREGAPDNSQIYYDMVVVPDVLVEENEIKRRGVKQTTREDRLFWVRDENGSLVRAATNYPNLDRWQIDISDETVQTRFANRTGLGSETNITYSDESQKNTAEHFDMVFNNHISKKTMKQRVLNALRNLLIRK</sequence>
<evidence type="ECO:0000313" key="1">
    <source>
        <dbReference type="EMBL" id="KKS47325.1"/>
    </source>
</evidence>
<organism evidence="1 2">
    <name type="scientific">Candidatus Gottesmanbacteria bacterium GW2011_GWA2_42_18</name>
    <dbReference type="NCBI Taxonomy" id="1618442"/>
    <lineage>
        <taxon>Bacteria</taxon>
        <taxon>Candidatus Gottesmaniibacteriota</taxon>
    </lineage>
</organism>
<accession>A0A0G0ZF02</accession>
<protein>
    <submittedName>
        <fullName evidence="1">Uncharacterized protein</fullName>
    </submittedName>
</protein>